<feature type="domain" description="Gp28/Gp37-like" evidence="1">
    <location>
        <begin position="20"/>
        <end position="334"/>
    </location>
</feature>
<accession>A0A8S5QXU5</accession>
<name>A0A8S5QXU5_9CAUD</name>
<dbReference type="InterPro" id="IPR029432">
    <property type="entry name" value="Gp28/Gp37-like_dom"/>
</dbReference>
<dbReference type="Pfam" id="PF14594">
    <property type="entry name" value="Sipho_Gp37"/>
    <property type="match status" value="1"/>
</dbReference>
<evidence type="ECO:0000259" key="1">
    <source>
        <dbReference type="Pfam" id="PF14594"/>
    </source>
</evidence>
<evidence type="ECO:0000313" key="2">
    <source>
        <dbReference type="EMBL" id="DAE23912.1"/>
    </source>
</evidence>
<sequence>MQLLALDSGFQPVSYLPYFNLQWDREYYAVGEFSVQIAAANYDPAMAYLYTPDRPETGIIQKVELTETIKGRFVQLSGYFLEAILNDKVVYPTYYANGSIPATVVAMLRQYKDDIPLLAVADAPASQADETSWQETGGQLADAAYTKLQTVQHSLRCRYDYQANTITAEVWQGLDRTQNQTVNPFVTFSDGFGNLTEVDASTDRSNYKNYAIVAGQDQEENRKVAYADLSGGGYKRVLYVDARSERWDPEEQTEAEYLASLQHKGLDKLMDYAIVNNVDIQAAASGFVYLQDWDLGDLVDVIVADIGLAMQARIVTVREVFKQNNHTVEIELGDKKLTQLKKARLIY</sequence>
<proteinExistence type="predicted"/>
<protein>
    <recommendedName>
        <fullName evidence="1">Gp28/Gp37-like domain-containing protein</fullName>
    </recommendedName>
</protein>
<organism evidence="2">
    <name type="scientific">Myoviridae sp. ctool15</name>
    <dbReference type="NCBI Taxonomy" id="2826696"/>
    <lineage>
        <taxon>Viruses</taxon>
        <taxon>Duplodnaviria</taxon>
        <taxon>Heunggongvirae</taxon>
        <taxon>Uroviricota</taxon>
        <taxon>Caudoviricetes</taxon>
    </lineage>
</organism>
<reference evidence="2" key="1">
    <citation type="journal article" date="2021" name="Proc. Natl. Acad. Sci. U.S.A.">
        <title>A Catalog of Tens of Thousands of Viruses from Human Metagenomes Reveals Hidden Associations with Chronic Diseases.</title>
        <authorList>
            <person name="Tisza M.J."/>
            <person name="Buck C.B."/>
        </authorList>
    </citation>
    <scope>NUCLEOTIDE SEQUENCE</scope>
    <source>
        <strain evidence="2">Ctool15</strain>
    </source>
</reference>
<dbReference type="EMBL" id="BK015762">
    <property type="protein sequence ID" value="DAE23912.1"/>
    <property type="molecule type" value="Genomic_DNA"/>
</dbReference>